<sequence>MYGLSKEKKKETGMRAEAETEAEAAGSRRITRGRGTVEGDSARISAEGRVRWCRDRKGMPWAHGVRCGASQSGGPRSYGRIRVAPAMRRGGPPARRARGSAVPGVVHR</sequence>
<feature type="compositionally biased region" description="Basic and acidic residues" evidence="1">
    <location>
        <begin position="35"/>
        <end position="45"/>
    </location>
</feature>
<dbReference type="AlphaFoldDB" id="A0A918KT88"/>
<protein>
    <submittedName>
        <fullName evidence="2">Uncharacterized protein</fullName>
    </submittedName>
</protein>
<gene>
    <name evidence="2" type="ORF">GCM10010358_32010</name>
</gene>
<organism evidence="2 3">
    <name type="scientific">Streptomyces minutiscleroticus</name>
    <dbReference type="NCBI Taxonomy" id="68238"/>
    <lineage>
        <taxon>Bacteria</taxon>
        <taxon>Bacillati</taxon>
        <taxon>Actinomycetota</taxon>
        <taxon>Actinomycetes</taxon>
        <taxon>Kitasatosporales</taxon>
        <taxon>Streptomycetaceae</taxon>
        <taxon>Streptomyces</taxon>
    </lineage>
</organism>
<proteinExistence type="predicted"/>
<dbReference type="Proteomes" id="UP000619244">
    <property type="component" value="Unassembled WGS sequence"/>
</dbReference>
<feature type="region of interest" description="Disordered" evidence="1">
    <location>
        <begin position="87"/>
        <end position="108"/>
    </location>
</feature>
<accession>A0A918KT88</accession>
<evidence type="ECO:0000313" key="2">
    <source>
        <dbReference type="EMBL" id="GGX75361.1"/>
    </source>
</evidence>
<keyword evidence="3" id="KW-1185">Reference proteome</keyword>
<feature type="compositionally biased region" description="Basic and acidic residues" evidence="1">
    <location>
        <begin position="1"/>
        <end position="18"/>
    </location>
</feature>
<name>A0A918KT88_9ACTN</name>
<feature type="region of interest" description="Disordered" evidence="1">
    <location>
        <begin position="1"/>
        <end position="45"/>
    </location>
</feature>
<evidence type="ECO:0000256" key="1">
    <source>
        <dbReference type="SAM" id="MobiDB-lite"/>
    </source>
</evidence>
<dbReference type="EMBL" id="BMVU01000013">
    <property type="protein sequence ID" value="GGX75361.1"/>
    <property type="molecule type" value="Genomic_DNA"/>
</dbReference>
<reference evidence="2" key="1">
    <citation type="journal article" date="2014" name="Int. J. Syst. Evol. Microbiol.">
        <title>Complete genome sequence of Corynebacterium casei LMG S-19264T (=DSM 44701T), isolated from a smear-ripened cheese.</title>
        <authorList>
            <consortium name="US DOE Joint Genome Institute (JGI-PGF)"/>
            <person name="Walter F."/>
            <person name="Albersmeier A."/>
            <person name="Kalinowski J."/>
            <person name="Ruckert C."/>
        </authorList>
    </citation>
    <scope>NUCLEOTIDE SEQUENCE</scope>
    <source>
        <strain evidence="2">JCM 4790</strain>
    </source>
</reference>
<comment type="caution">
    <text evidence="2">The sequence shown here is derived from an EMBL/GenBank/DDBJ whole genome shotgun (WGS) entry which is preliminary data.</text>
</comment>
<reference evidence="2" key="2">
    <citation type="submission" date="2020-09" db="EMBL/GenBank/DDBJ databases">
        <authorList>
            <person name="Sun Q."/>
            <person name="Ohkuma M."/>
        </authorList>
    </citation>
    <scope>NUCLEOTIDE SEQUENCE</scope>
    <source>
        <strain evidence="2">JCM 4790</strain>
    </source>
</reference>
<evidence type="ECO:0000313" key="3">
    <source>
        <dbReference type="Proteomes" id="UP000619244"/>
    </source>
</evidence>